<feature type="region of interest" description="Disordered" evidence="1">
    <location>
        <begin position="16"/>
        <end position="35"/>
    </location>
</feature>
<evidence type="ECO:0000256" key="1">
    <source>
        <dbReference type="SAM" id="MobiDB-lite"/>
    </source>
</evidence>
<dbReference type="EMBL" id="JAGTJQ010000020">
    <property type="protein sequence ID" value="KAH7009125.1"/>
    <property type="molecule type" value="Genomic_DNA"/>
</dbReference>
<reference evidence="2" key="1">
    <citation type="journal article" date="2021" name="Nat. Commun.">
        <title>Genetic determinants of endophytism in the Arabidopsis root mycobiome.</title>
        <authorList>
            <person name="Mesny F."/>
            <person name="Miyauchi S."/>
            <person name="Thiergart T."/>
            <person name="Pickel B."/>
            <person name="Atanasova L."/>
            <person name="Karlsson M."/>
            <person name="Huettel B."/>
            <person name="Barry K.W."/>
            <person name="Haridas S."/>
            <person name="Chen C."/>
            <person name="Bauer D."/>
            <person name="Andreopoulos W."/>
            <person name="Pangilinan J."/>
            <person name="LaButti K."/>
            <person name="Riley R."/>
            <person name="Lipzen A."/>
            <person name="Clum A."/>
            <person name="Drula E."/>
            <person name="Henrissat B."/>
            <person name="Kohler A."/>
            <person name="Grigoriev I.V."/>
            <person name="Martin F.M."/>
            <person name="Hacquard S."/>
        </authorList>
    </citation>
    <scope>NUCLEOTIDE SEQUENCE</scope>
    <source>
        <strain evidence="2">MPI-CAGE-CH-0230</strain>
    </source>
</reference>
<gene>
    <name evidence="2" type="ORF">B0I36DRAFT_356848</name>
</gene>
<comment type="caution">
    <text evidence="2">The sequence shown here is derived from an EMBL/GenBank/DDBJ whole genome shotgun (WGS) entry which is preliminary data.</text>
</comment>
<sequence>MICLSKLPRYANELGSEFDATSNNGHQNSKSRCTNDATAEAIGRQSPSILTVYSGVTSHFPTPKHQTIAQQIKPRGALRNGSAPWPGHCASQPSTQCEKRRYRPRLYLQTPLEGLVTCSGGEYWDARERLALHSSLKASAQDMRVPGQEAGGAIQGLALRRGWWRFDLHYRRSSTGGSRLVLTNTYSFSARKRYSHTASKR</sequence>
<proteinExistence type="predicted"/>
<dbReference type="Proteomes" id="UP000756346">
    <property type="component" value="Unassembled WGS sequence"/>
</dbReference>
<accession>A0A9P9BHR5</accession>
<keyword evidence="3" id="KW-1185">Reference proteome</keyword>
<evidence type="ECO:0000313" key="3">
    <source>
        <dbReference type="Proteomes" id="UP000756346"/>
    </source>
</evidence>
<dbReference type="RefSeq" id="XP_046003823.1">
    <property type="nucleotide sequence ID" value="XM_046157697.1"/>
</dbReference>
<dbReference type="GeneID" id="70187243"/>
<dbReference type="AlphaFoldDB" id="A0A9P9BHR5"/>
<feature type="compositionally biased region" description="Polar residues" evidence="1">
    <location>
        <begin position="19"/>
        <end position="35"/>
    </location>
</feature>
<name>A0A9P9BHR5_9PEZI</name>
<organism evidence="2 3">
    <name type="scientific">Microdochium trichocladiopsis</name>
    <dbReference type="NCBI Taxonomy" id="1682393"/>
    <lineage>
        <taxon>Eukaryota</taxon>
        <taxon>Fungi</taxon>
        <taxon>Dikarya</taxon>
        <taxon>Ascomycota</taxon>
        <taxon>Pezizomycotina</taxon>
        <taxon>Sordariomycetes</taxon>
        <taxon>Xylariomycetidae</taxon>
        <taxon>Xylariales</taxon>
        <taxon>Microdochiaceae</taxon>
        <taxon>Microdochium</taxon>
    </lineage>
</organism>
<evidence type="ECO:0000313" key="2">
    <source>
        <dbReference type="EMBL" id="KAH7009125.1"/>
    </source>
</evidence>
<protein>
    <submittedName>
        <fullName evidence="2">Uncharacterized protein</fullName>
    </submittedName>
</protein>